<proteinExistence type="predicted"/>
<dbReference type="EMBL" id="BAAAEI010000012">
    <property type="protein sequence ID" value="GAA0358514.1"/>
    <property type="molecule type" value="Genomic_DNA"/>
</dbReference>
<sequence length="49" mass="5710">MLAASVKIPVNHDSKQACEQEQKARQARLWRWLGQMAKTMSYAQMVNFK</sequence>
<accession>A0ABN0X9A7</accession>
<keyword evidence="2" id="KW-1185">Reference proteome</keyword>
<name>A0ABN0X9A7_9ALTE</name>
<dbReference type="RefSeq" id="WP_172449210.1">
    <property type="nucleotide sequence ID" value="NZ_BAAAEI010000012.1"/>
</dbReference>
<dbReference type="Proteomes" id="UP001501757">
    <property type="component" value="Unassembled WGS sequence"/>
</dbReference>
<evidence type="ECO:0000313" key="2">
    <source>
        <dbReference type="Proteomes" id="UP001501757"/>
    </source>
</evidence>
<gene>
    <name evidence="1" type="ORF">GCM10009092_23400</name>
</gene>
<comment type="caution">
    <text evidence="1">The sequence shown here is derived from an EMBL/GenBank/DDBJ whole genome shotgun (WGS) entry which is preliminary data.</text>
</comment>
<protein>
    <submittedName>
        <fullName evidence="1">Uncharacterized protein</fullName>
    </submittedName>
</protein>
<evidence type="ECO:0000313" key="1">
    <source>
        <dbReference type="EMBL" id="GAA0358514.1"/>
    </source>
</evidence>
<organism evidence="1 2">
    <name type="scientific">Bowmanella denitrificans</name>
    <dbReference type="NCBI Taxonomy" id="366582"/>
    <lineage>
        <taxon>Bacteria</taxon>
        <taxon>Pseudomonadati</taxon>
        <taxon>Pseudomonadota</taxon>
        <taxon>Gammaproteobacteria</taxon>
        <taxon>Alteromonadales</taxon>
        <taxon>Alteromonadaceae</taxon>
        <taxon>Bowmanella</taxon>
    </lineage>
</organism>
<reference evidence="1 2" key="1">
    <citation type="journal article" date="2019" name="Int. J. Syst. Evol. Microbiol.">
        <title>The Global Catalogue of Microorganisms (GCM) 10K type strain sequencing project: providing services to taxonomists for standard genome sequencing and annotation.</title>
        <authorList>
            <consortium name="The Broad Institute Genomics Platform"/>
            <consortium name="The Broad Institute Genome Sequencing Center for Infectious Disease"/>
            <person name="Wu L."/>
            <person name="Ma J."/>
        </authorList>
    </citation>
    <scope>NUCLEOTIDE SEQUENCE [LARGE SCALE GENOMIC DNA]</scope>
    <source>
        <strain evidence="1 2">JCM 13378</strain>
    </source>
</reference>